<proteinExistence type="predicted"/>
<keyword evidence="3" id="KW-1185">Reference proteome</keyword>
<evidence type="ECO:0000256" key="1">
    <source>
        <dbReference type="SAM" id="MobiDB-lite"/>
    </source>
</evidence>
<sequence>MGSMQSLPGAASFSSISGGHGEGGKTAEIFDDTMLVSNTINLNYEYKYEKPSDVTEEDHKKELTLKNDPTLSHQLYVGTDTPLAFFDILIRCIGHNRKKLNHPITFLFKLVTDKSDVTHLTLKQLKENLETYKKTLSPQKYTVYILKNKYALLIEKDWLCSISKNESLIRIFKNLTPATLKETKPQKFNIILNSGYYTNKVSHLFFDKNLVGKIQTDAGEITKDDTLHKIFELTTPTVASINMTLYTLSMRLYSLTDPKIDKKKNYIVVNREKNEVGDLLRCLLMNTYKSYDNVNFIFIAKITDALLTNKNEIYIQSLISKIKTCAVLKLNSLGIYVYIIYKKTINFDSKKNLLTLDNKKIQFGEENDNSANIFININTCQSILANVEKTGLKQLTDADSIVDSILLSTYNAYVY</sequence>
<gene>
    <name evidence="2" type="ORF">CCFV1_ORF0042</name>
</gene>
<dbReference type="EMBL" id="CAUOPR010000001">
    <property type="protein sequence ID" value="CAJ2002088.1"/>
    <property type="molecule type" value="Genomic_DNA"/>
</dbReference>
<feature type="region of interest" description="Disordered" evidence="1">
    <location>
        <begin position="1"/>
        <end position="20"/>
    </location>
</feature>
<protein>
    <submittedName>
        <fullName evidence="2">Uncharacterized protein</fullName>
    </submittedName>
</protein>
<feature type="compositionally biased region" description="Polar residues" evidence="1">
    <location>
        <begin position="1"/>
        <end position="17"/>
    </location>
</feature>
<reference evidence="2 3" key="1">
    <citation type="submission" date="2024-01" db="EMBL/GenBank/DDBJ databases">
        <authorList>
            <person name="Guinet B."/>
        </authorList>
    </citation>
    <scope>NUCLEOTIDE SEQUENCE [LARGE SCALE GENOMIC DNA]</scope>
</reference>
<evidence type="ECO:0000313" key="3">
    <source>
        <dbReference type="Proteomes" id="UP001642380"/>
    </source>
</evidence>
<name>A0ABC8QJV8_9VIRU</name>
<dbReference type="Proteomes" id="UP001642380">
    <property type="component" value="Unassembled WGS sequence"/>
</dbReference>
<comment type="caution">
    <text evidence="2">The sequence shown here is derived from an EMBL/GenBank/DDBJ whole genome shotgun (WGS) entry which is preliminary data.</text>
</comment>
<accession>A0ABC8QJV8</accession>
<organism evidence="2 3">
    <name type="scientific">Cotesia congregata filamentous virus 1</name>
    <dbReference type="NCBI Taxonomy" id="3064291"/>
    <lineage>
        <taxon>Viruses</taxon>
        <taxon>Viruses incertae sedis</taxon>
        <taxon>Naldaviricetes</taxon>
        <taxon>Lefavirales</taxon>
        <taxon>Filamentoviridae</taxon>
        <taxon>Betafilamentovirus</taxon>
        <taxon>Betafilamentovirus cocongregatae</taxon>
    </lineage>
</organism>
<evidence type="ECO:0000313" key="2">
    <source>
        <dbReference type="EMBL" id="CAJ2002088.1"/>
    </source>
</evidence>